<dbReference type="EMBL" id="LAZR01029684">
    <property type="protein sequence ID" value="KKL58831.1"/>
    <property type="molecule type" value="Genomic_DNA"/>
</dbReference>
<proteinExistence type="predicted"/>
<protein>
    <submittedName>
        <fullName evidence="1">Uncharacterized protein</fullName>
    </submittedName>
</protein>
<organism evidence="1">
    <name type="scientific">marine sediment metagenome</name>
    <dbReference type="NCBI Taxonomy" id="412755"/>
    <lineage>
        <taxon>unclassified sequences</taxon>
        <taxon>metagenomes</taxon>
        <taxon>ecological metagenomes</taxon>
    </lineage>
</organism>
<reference evidence="1" key="1">
    <citation type="journal article" date="2015" name="Nature">
        <title>Complex archaea that bridge the gap between prokaryotes and eukaryotes.</title>
        <authorList>
            <person name="Spang A."/>
            <person name="Saw J.H."/>
            <person name="Jorgensen S.L."/>
            <person name="Zaremba-Niedzwiedzka K."/>
            <person name="Martijn J."/>
            <person name="Lind A.E."/>
            <person name="van Eijk R."/>
            <person name="Schleper C."/>
            <person name="Guy L."/>
            <person name="Ettema T.J."/>
        </authorList>
    </citation>
    <scope>NUCLEOTIDE SEQUENCE</scope>
</reference>
<sequence length="62" mass="7322">MDYNIYEDILGRETFVHAKMKETKAWWEREDSQIIESYKRDVVDLAKALGLDIVTVELFPDS</sequence>
<dbReference type="AlphaFoldDB" id="A0A0F9DYF8"/>
<evidence type="ECO:0000313" key="1">
    <source>
        <dbReference type="EMBL" id="KKL58831.1"/>
    </source>
</evidence>
<gene>
    <name evidence="1" type="ORF">LCGC14_2221410</name>
</gene>
<name>A0A0F9DYF8_9ZZZZ</name>
<accession>A0A0F9DYF8</accession>
<comment type="caution">
    <text evidence="1">The sequence shown here is derived from an EMBL/GenBank/DDBJ whole genome shotgun (WGS) entry which is preliminary data.</text>
</comment>